<evidence type="ECO:0000313" key="2">
    <source>
        <dbReference type="EMBL" id="SBW05769.1"/>
    </source>
</evidence>
<protein>
    <submittedName>
        <fullName evidence="2">Uncharacterized protein</fullName>
    </submittedName>
</protein>
<proteinExistence type="predicted"/>
<dbReference type="AlphaFoldDB" id="A0A212K247"/>
<name>A0A212K247_9DELT</name>
<keyword evidence="1" id="KW-0175">Coiled coil</keyword>
<accession>A0A212K247</accession>
<feature type="coiled-coil region" evidence="1">
    <location>
        <begin position="30"/>
        <end position="57"/>
    </location>
</feature>
<reference evidence="2" key="1">
    <citation type="submission" date="2016-04" db="EMBL/GenBank/DDBJ databases">
        <authorList>
            <person name="Evans L.H."/>
            <person name="Alamgir A."/>
            <person name="Owens N."/>
            <person name="Weber N.D."/>
            <person name="Virtaneva K."/>
            <person name="Barbian K."/>
            <person name="Babar A."/>
            <person name="Rosenke K."/>
        </authorList>
    </citation>
    <scope>NUCLEOTIDE SEQUENCE</scope>
    <source>
        <strain evidence="2">86</strain>
    </source>
</reference>
<dbReference type="EMBL" id="FLUQ01000002">
    <property type="protein sequence ID" value="SBW05769.1"/>
    <property type="molecule type" value="Genomic_DNA"/>
</dbReference>
<organism evidence="2">
    <name type="scientific">uncultured delta proteobacterium</name>
    <dbReference type="NCBI Taxonomy" id="34034"/>
    <lineage>
        <taxon>Bacteria</taxon>
        <taxon>Deltaproteobacteria</taxon>
        <taxon>environmental samples</taxon>
    </lineage>
</organism>
<sequence>MTELERTLKNTLLTLEQDLTATQKAHGASLVNHQRSLESHAQAIRQLQEKIGQFQAEQQESARHLQRLSDIHANLEPLLSRLSALLNAR</sequence>
<gene>
    <name evidence="2" type="ORF">KL86DPRO_20546</name>
</gene>
<evidence type="ECO:0000256" key="1">
    <source>
        <dbReference type="SAM" id="Coils"/>
    </source>
</evidence>